<dbReference type="OrthoDB" id="998214at2759"/>
<protein>
    <submittedName>
        <fullName evidence="1">Uncharacterized protein</fullName>
    </submittedName>
</protein>
<dbReference type="PANTHER" id="PTHR32108">
    <property type="entry name" value="DNA-DIRECTED RNA POLYMERASE SUBUNIT ALPHA"/>
    <property type="match status" value="1"/>
</dbReference>
<dbReference type="PANTHER" id="PTHR32108:SF5">
    <property type="entry name" value="DYNACTIN SUBUNIT 1-LIKE"/>
    <property type="match status" value="1"/>
</dbReference>
<organism evidence="1 2">
    <name type="scientific">Gossypium australe</name>
    <dbReference type="NCBI Taxonomy" id="47621"/>
    <lineage>
        <taxon>Eukaryota</taxon>
        <taxon>Viridiplantae</taxon>
        <taxon>Streptophyta</taxon>
        <taxon>Embryophyta</taxon>
        <taxon>Tracheophyta</taxon>
        <taxon>Spermatophyta</taxon>
        <taxon>Magnoliopsida</taxon>
        <taxon>eudicotyledons</taxon>
        <taxon>Gunneridae</taxon>
        <taxon>Pentapetalae</taxon>
        <taxon>rosids</taxon>
        <taxon>malvids</taxon>
        <taxon>Malvales</taxon>
        <taxon>Malvaceae</taxon>
        <taxon>Malvoideae</taxon>
        <taxon>Gossypium</taxon>
    </lineage>
</organism>
<evidence type="ECO:0000313" key="1">
    <source>
        <dbReference type="EMBL" id="KAA3474686.1"/>
    </source>
</evidence>
<sequence>MLGSATKSFADIVMSGEMIENAIRCGKIEIGESMRRLVPKKMENEVGNVSLGYPKSITISQSRAVAAGQQAPPRQEPNTRQNVEKFQFTLIPVTYRELYKTLFDAHAVAPVYSEPLQPPYPKWYDANTQCEYHAGIVGHPIENCFPFKKLVERLIQIGIVKLNDAPVVGNPLRKHIDNGVNAIIESAEKRIKLNVAEIRTPLRECSEFRALVQGLMDNKELEFFDSTEGENVCTFEGESVEKDVEAKWGSRTFPCIFNAFVSEEIFHPGSENMNEEMAEDRLKTVSINAVLEKGSKERNLASIYPYEPGSVLNNWTMKEIPVVFRPSTKTSTGATPFSLVYGMDAVLPIEVEIPYLQILSELKLDEAEWVQSQYDQLNLIEENG</sequence>
<proteinExistence type="predicted"/>
<dbReference type="Proteomes" id="UP000325315">
    <property type="component" value="Unassembled WGS sequence"/>
</dbReference>
<keyword evidence="2" id="KW-1185">Reference proteome</keyword>
<reference evidence="1" key="1">
    <citation type="submission" date="2019-08" db="EMBL/GenBank/DDBJ databases">
        <authorList>
            <person name="Liu F."/>
        </authorList>
    </citation>
    <scope>NUCLEOTIDE SEQUENCE [LARGE SCALE GENOMIC DNA]</scope>
    <source>
        <strain evidence="1">PA1801</strain>
        <tissue evidence="1">Leaf</tissue>
    </source>
</reference>
<dbReference type="EMBL" id="SMMG02000005">
    <property type="protein sequence ID" value="KAA3474686.1"/>
    <property type="molecule type" value="Genomic_DNA"/>
</dbReference>
<name>A0A5B6W085_9ROSI</name>
<dbReference type="AlphaFoldDB" id="A0A5B6W085"/>
<comment type="caution">
    <text evidence="1">The sequence shown here is derived from an EMBL/GenBank/DDBJ whole genome shotgun (WGS) entry which is preliminary data.</text>
</comment>
<gene>
    <name evidence="1" type="ORF">EPI10_024951</name>
</gene>
<evidence type="ECO:0000313" key="2">
    <source>
        <dbReference type="Proteomes" id="UP000325315"/>
    </source>
</evidence>
<accession>A0A5B6W085</accession>